<dbReference type="EMBL" id="OIVN01000240">
    <property type="protein sequence ID" value="SPC76886.1"/>
    <property type="molecule type" value="Genomic_DNA"/>
</dbReference>
<organism evidence="3">
    <name type="scientific">Fagus sylvatica</name>
    <name type="common">Beechnut</name>
    <dbReference type="NCBI Taxonomy" id="28930"/>
    <lineage>
        <taxon>Eukaryota</taxon>
        <taxon>Viridiplantae</taxon>
        <taxon>Streptophyta</taxon>
        <taxon>Embryophyta</taxon>
        <taxon>Tracheophyta</taxon>
        <taxon>Spermatophyta</taxon>
        <taxon>Magnoliopsida</taxon>
        <taxon>eudicotyledons</taxon>
        <taxon>Gunneridae</taxon>
        <taxon>Pentapetalae</taxon>
        <taxon>rosids</taxon>
        <taxon>fabids</taxon>
        <taxon>Fagales</taxon>
        <taxon>Fagaceae</taxon>
        <taxon>Fagus</taxon>
    </lineage>
</organism>
<gene>
    <name evidence="3" type="ORF">FSB_LOCUS4768</name>
</gene>
<dbReference type="InterPro" id="IPR050796">
    <property type="entry name" value="SCF_F-box_component"/>
</dbReference>
<feature type="compositionally biased region" description="Polar residues" evidence="1">
    <location>
        <begin position="480"/>
        <end position="499"/>
    </location>
</feature>
<name>A0A2N9ED27_FAGSY</name>
<dbReference type="InterPro" id="IPR017451">
    <property type="entry name" value="F-box-assoc_interact_dom"/>
</dbReference>
<sequence>MSLPDDVIVFNILTRLSAKSIIRFSDRTLTEISKFELPFSHASMVSFCNGMYLCRNTNMTYEDNLLYLWNPCIRKFKKLLTPCSGYPFDKNHIVRVTQRSVLGLAYHSQNNDFKILRLVCYEGSNEYGQEHVTVTRVEAEVYTLSTDSWRSFVISVDSPNIGSIDDIDTSTPCKFVNGALHFMAYSWDRHQFIILSFDINDEKFRVRFREVIEPQKYLYSVRFLEVFKGSLALFFCDDEDASDDEDARTFHIWVMREDGAVESFNKKGVITDYVDRMVFLYNYFDTSLFSYDPESLEENNLGIPWCEWIHYTADFMENLVLIDQPNETEIKPDPPMSPNRNPTKAIDTTLDACPLRVKYPSLPSWEVQVTNDSGEGETIIVPHSKQVPYVPWTGGMVEADFVDECYSLIESMKNLIWSISQSSFVHQNKLSHEIDLLRNKVEGQASTIKTLERCLLNFGPCEAGGSSDPILDAAGGVTPSHANGGNPMNTTVQSKEGSS</sequence>
<evidence type="ECO:0000259" key="2">
    <source>
        <dbReference type="Pfam" id="PF07734"/>
    </source>
</evidence>
<dbReference type="Pfam" id="PF07734">
    <property type="entry name" value="FBA_1"/>
    <property type="match status" value="1"/>
</dbReference>
<evidence type="ECO:0000256" key="1">
    <source>
        <dbReference type="SAM" id="MobiDB-lite"/>
    </source>
</evidence>
<proteinExistence type="predicted"/>
<dbReference type="InterPro" id="IPR006527">
    <property type="entry name" value="F-box-assoc_dom_typ1"/>
</dbReference>
<dbReference type="PANTHER" id="PTHR31672">
    <property type="entry name" value="BNACNNG10540D PROTEIN"/>
    <property type="match status" value="1"/>
</dbReference>
<protein>
    <recommendedName>
        <fullName evidence="2">F-box associated beta-propeller type 1 domain-containing protein</fullName>
    </recommendedName>
</protein>
<dbReference type="PANTHER" id="PTHR31672:SF13">
    <property type="entry name" value="F-BOX PROTEIN CPR30-LIKE"/>
    <property type="match status" value="1"/>
</dbReference>
<reference evidence="3" key="1">
    <citation type="submission" date="2018-02" db="EMBL/GenBank/DDBJ databases">
        <authorList>
            <person name="Cohen D.B."/>
            <person name="Kent A.D."/>
        </authorList>
    </citation>
    <scope>NUCLEOTIDE SEQUENCE</scope>
</reference>
<accession>A0A2N9ED27</accession>
<feature type="region of interest" description="Disordered" evidence="1">
    <location>
        <begin position="473"/>
        <end position="499"/>
    </location>
</feature>
<dbReference type="AlphaFoldDB" id="A0A2N9ED27"/>
<dbReference type="NCBIfam" id="TIGR01640">
    <property type="entry name" value="F_box_assoc_1"/>
    <property type="match status" value="1"/>
</dbReference>
<evidence type="ECO:0000313" key="3">
    <source>
        <dbReference type="EMBL" id="SPC76886.1"/>
    </source>
</evidence>
<feature type="domain" description="F-box associated beta-propeller type 1" evidence="2">
    <location>
        <begin position="36"/>
        <end position="257"/>
    </location>
</feature>